<dbReference type="GO" id="GO:0005634">
    <property type="term" value="C:nucleus"/>
    <property type="evidence" value="ECO:0007669"/>
    <property type="project" value="UniProtKB-SubCell"/>
</dbReference>
<keyword evidence="5" id="KW-0539">Nucleus</keyword>
<evidence type="ECO:0000313" key="10">
    <source>
        <dbReference type="Proteomes" id="UP001187415"/>
    </source>
</evidence>
<feature type="domain" description="Centromere protein H C-terminal" evidence="8">
    <location>
        <begin position="38"/>
        <end position="232"/>
    </location>
</feature>
<evidence type="ECO:0000313" key="9">
    <source>
        <dbReference type="EMBL" id="KAK2837356.1"/>
    </source>
</evidence>
<dbReference type="Pfam" id="PF05837">
    <property type="entry name" value="CENP-H"/>
    <property type="match status" value="1"/>
</dbReference>
<dbReference type="EMBL" id="JAUPFM010000011">
    <property type="protein sequence ID" value="KAK2837356.1"/>
    <property type="molecule type" value="Genomic_DNA"/>
</dbReference>
<dbReference type="PANTHER" id="PTHR48122:SF1">
    <property type="entry name" value="CENTROMERE PROTEIN H"/>
    <property type="match status" value="1"/>
</dbReference>
<dbReference type="Proteomes" id="UP001187415">
    <property type="component" value="Unassembled WGS sequence"/>
</dbReference>
<evidence type="ECO:0000256" key="4">
    <source>
        <dbReference type="ARBA" id="ARBA00022838"/>
    </source>
</evidence>
<dbReference type="AlphaFoldDB" id="A0AA88MGB8"/>
<evidence type="ECO:0000256" key="1">
    <source>
        <dbReference type="ARBA" id="ARBA00004123"/>
    </source>
</evidence>
<organism evidence="9 10">
    <name type="scientific">Channa striata</name>
    <name type="common">Snakehead murrel</name>
    <name type="synonym">Ophicephalus striatus</name>
    <dbReference type="NCBI Taxonomy" id="64152"/>
    <lineage>
        <taxon>Eukaryota</taxon>
        <taxon>Metazoa</taxon>
        <taxon>Chordata</taxon>
        <taxon>Craniata</taxon>
        <taxon>Vertebrata</taxon>
        <taxon>Euteleostomi</taxon>
        <taxon>Actinopterygii</taxon>
        <taxon>Neopterygii</taxon>
        <taxon>Teleostei</taxon>
        <taxon>Neoteleostei</taxon>
        <taxon>Acanthomorphata</taxon>
        <taxon>Anabantaria</taxon>
        <taxon>Anabantiformes</taxon>
        <taxon>Channoidei</taxon>
        <taxon>Channidae</taxon>
        <taxon>Channa</taxon>
    </lineage>
</organism>
<dbReference type="InterPro" id="IPR008426">
    <property type="entry name" value="CENP-H_C"/>
</dbReference>
<keyword evidence="10" id="KW-1185">Reference proteome</keyword>
<evidence type="ECO:0000259" key="8">
    <source>
        <dbReference type="Pfam" id="PF05837"/>
    </source>
</evidence>
<comment type="similarity">
    <text evidence="7">Belongs to the CENP-H/MCM16 family.</text>
</comment>
<sequence length="238" mass="27349">MEPLDTMGNINHQMEAVALNDGSAPESSSRQRNTSPVDMLRIKQQMSNQCFEMAVQLHAGKSKRSCSTSDAERGLPDYLSELEKVKTDHFNSTLALHRMQMWHAIAEKLEENDSEADALKALSDRCMALCSHIKELQKDSRDLQDEITDIQKNRLEIKRLTHEKMKDMKELMSKNHPDAEKYKAVLEKGQENLEKYKKMTIMTQNVIRGILLACKINWVDDPELRDIAMTLEDFPISE</sequence>
<dbReference type="GO" id="GO:0007059">
    <property type="term" value="P:chromosome segregation"/>
    <property type="evidence" value="ECO:0007669"/>
    <property type="project" value="TreeGrafter"/>
</dbReference>
<gene>
    <name evidence="9" type="ORF">Q5P01_014568</name>
</gene>
<comment type="caution">
    <text evidence="9">The sequence shown here is derived from an EMBL/GenBank/DDBJ whole genome shotgun (WGS) entry which is preliminary data.</text>
</comment>
<dbReference type="PANTHER" id="PTHR48122">
    <property type="entry name" value="CENTROMERE PROTEIN H"/>
    <property type="match status" value="1"/>
</dbReference>
<evidence type="ECO:0000256" key="3">
    <source>
        <dbReference type="ARBA" id="ARBA00022454"/>
    </source>
</evidence>
<comment type="subcellular location">
    <subcellularLocation>
        <location evidence="2">Chromosome</location>
        <location evidence="2">Centromere</location>
        <location evidence="2">Kinetochore</location>
    </subcellularLocation>
    <subcellularLocation>
        <location evidence="1">Nucleus</location>
    </subcellularLocation>
</comment>
<dbReference type="GO" id="GO:0007052">
    <property type="term" value="P:mitotic spindle organization"/>
    <property type="evidence" value="ECO:0007669"/>
    <property type="project" value="TreeGrafter"/>
</dbReference>
<name>A0AA88MGB8_CHASR</name>
<keyword evidence="4" id="KW-0995">Kinetochore</keyword>
<evidence type="ECO:0000256" key="5">
    <source>
        <dbReference type="ARBA" id="ARBA00023242"/>
    </source>
</evidence>
<evidence type="ECO:0000256" key="2">
    <source>
        <dbReference type="ARBA" id="ARBA00004629"/>
    </source>
</evidence>
<dbReference type="GO" id="GO:0051382">
    <property type="term" value="P:kinetochore assembly"/>
    <property type="evidence" value="ECO:0007669"/>
    <property type="project" value="InterPro"/>
</dbReference>
<keyword evidence="6" id="KW-0137">Centromere</keyword>
<keyword evidence="3" id="KW-0158">Chromosome</keyword>
<protein>
    <recommendedName>
        <fullName evidence="8">Centromere protein H C-terminal domain-containing protein</fullName>
    </recommendedName>
</protein>
<evidence type="ECO:0000256" key="6">
    <source>
        <dbReference type="ARBA" id="ARBA00023328"/>
    </source>
</evidence>
<evidence type="ECO:0000256" key="7">
    <source>
        <dbReference type="ARBA" id="ARBA00025735"/>
    </source>
</evidence>
<dbReference type="GO" id="GO:0043515">
    <property type="term" value="F:kinetochore binding"/>
    <property type="evidence" value="ECO:0007669"/>
    <property type="project" value="TreeGrafter"/>
</dbReference>
<dbReference type="InterPro" id="IPR040034">
    <property type="entry name" value="CENP-H"/>
</dbReference>
<proteinExistence type="inferred from homology"/>
<accession>A0AA88MGB8</accession>
<reference evidence="9" key="1">
    <citation type="submission" date="2023-07" db="EMBL/GenBank/DDBJ databases">
        <title>Chromosome-level Genome Assembly of Striped Snakehead (Channa striata).</title>
        <authorList>
            <person name="Liu H."/>
        </authorList>
    </citation>
    <scope>NUCLEOTIDE SEQUENCE</scope>
    <source>
        <strain evidence="9">Gz</strain>
        <tissue evidence="9">Muscle</tissue>
    </source>
</reference>
<dbReference type="GO" id="GO:0000776">
    <property type="term" value="C:kinetochore"/>
    <property type="evidence" value="ECO:0007669"/>
    <property type="project" value="UniProtKB-KW"/>
</dbReference>